<proteinExistence type="predicted"/>
<reference evidence="5 6" key="2">
    <citation type="submission" date="2018-05" db="EMBL/GenBank/DDBJ databases">
        <title>Draft genome sequences of Dehalococcoides mccartyi strains RC and KS.</title>
        <authorList>
            <person name="Higgins S.A."/>
            <person name="Padilla-Crespo E."/>
            <person name="Loeffler F.E."/>
        </authorList>
    </citation>
    <scope>NUCLEOTIDE SEQUENCE [LARGE SCALE GENOMIC DNA]</scope>
    <source>
        <strain evidence="3 5">KS</strain>
        <strain evidence="2 6">RC</strain>
    </source>
</reference>
<organism evidence="1 4">
    <name type="scientific">Dehalococcoides mccartyi</name>
    <dbReference type="NCBI Taxonomy" id="61435"/>
    <lineage>
        <taxon>Bacteria</taxon>
        <taxon>Bacillati</taxon>
        <taxon>Chloroflexota</taxon>
        <taxon>Dehalococcoidia</taxon>
        <taxon>Dehalococcoidales</taxon>
        <taxon>Dehalococcoidaceae</taxon>
        <taxon>Dehalococcoides</taxon>
    </lineage>
</organism>
<accession>A0A142VA72</accession>
<reference evidence="1 4" key="1">
    <citation type="submission" date="2015-03" db="EMBL/GenBank/DDBJ databases">
        <title>Genomic characterization of Dehalococcoides mccartyi strain 11a5, an unusal plasmid-containing chloroethene dechlorinator.</title>
        <authorList>
            <person name="Zhao S."/>
            <person name="Ding C."/>
            <person name="He J."/>
        </authorList>
    </citation>
    <scope>NUCLEOTIDE SEQUENCE [LARGE SCALE GENOMIC DNA]</scope>
    <source>
        <strain evidence="1 4">11a5</strain>
    </source>
</reference>
<evidence type="ECO:0000313" key="1">
    <source>
        <dbReference type="EMBL" id="AMU86734.1"/>
    </source>
</evidence>
<evidence type="ECO:0000313" key="4">
    <source>
        <dbReference type="Proteomes" id="UP000076394"/>
    </source>
</evidence>
<protein>
    <submittedName>
        <fullName evidence="1">Uncharacterized protein</fullName>
    </submittedName>
</protein>
<dbReference type="EMBL" id="QGLD01000009">
    <property type="protein sequence ID" value="RAL70540.1"/>
    <property type="molecule type" value="Genomic_DNA"/>
</dbReference>
<dbReference type="Proteomes" id="UP000076394">
    <property type="component" value="Chromosome"/>
</dbReference>
<gene>
    <name evidence="3" type="ORF">C1G86_0913</name>
    <name evidence="2" type="ORF">C1G87_0887</name>
    <name evidence="1" type="ORF">Dm11a5_0908</name>
</gene>
<dbReference type="Proteomes" id="UP000248786">
    <property type="component" value="Unassembled WGS sequence"/>
</dbReference>
<dbReference type="EMBL" id="CP011127">
    <property type="protein sequence ID" value="AMU86734.1"/>
    <property type="molecule type" value="Genomic_DNA"/>
</dbReference>
<evidence type="ECO:0000313" key="5">
    <source>
        <dbReference type="Proteomes" id="UP000248786"/>
    </source>
</evidence>
<evidence type="ECO:0000313" key="2">
    <source>
        <dbReference type="EMBL" id="RAL69779.1"/>
    </source>
</evidence>
<evidence type="ECO:0000313" key="6">
    <source>
        <dbReference type="Proteomes" id="UP000249146"/>
    </source>
</evidence>
<dbReference type="EMBL" id="QGLC01000009">
    <property type="protein sequence ID" value="RAL69779.1"/>
    <property type="molecule type" value="Genomic_DNA"/>
</dbReference>
<sequence length="38" mass="4423">MRILAYKNIIKLQYRNVKYVFGINAAENCLKSGQVICF</sequence>
<dbReference type="Proteomes" id="UP000249146">
    <property type="component" value="Unassembled WGS sequence"/>
</dbReference>
<dbReference type="PATRIC" id="fig|61435.8.peg.904"/>
<name>A0A142VA72_9CHLR</name>
<dbReference type="AlphaFoldDB" id="A0A142VA72"/>
<evidence type="ECO:0000313" key="3">
    <source>
        <dbReference type="EMBL" id="RAL70540.1"/>
    </source>
</evidence>